<dbReference type="GO" id="GO:0008792">
    <property type="term" value="F:arginine decarboxylase activity"/>
    <property type="evidence" value="ECO:0007669"/>
    <property type="project" value="UniProtKB-UniRule"/>
</dbReference>
<dbReference type="NCBIfam" id="NF003763">
    <property type="entry name" value="PRK05354.1"/>
    <property type="match status" value="1"/>
</dbReference>
<dbReference type="PANTHER" id="PTHR43295:SF9">
    <property type="entry name" value="BIOSYNTHETIC ARGININE DECARBOXYLASE"/>
    <property type="match status" value="1"/>
</dbReference>
<dbReference type="PANTHER" id="PTHR43295">
    <property type="entry name" value="ARGININE DECARBOXYLASE"/>
    <property type="match status" value="1"/>
</dbReference>
<protein>
    <recommendedName>
        <fullName evidence="4 10">Arginine decarboxylase</fullName>
        <ecNumber evidence="4 10">4.1.1.19</ecNumber>
    </recommendedName>
</protein>
<gene>
    <name evidence="14" type="primary">speA</name>
    <name evidence="14" type="ORF">MAGMO_4104</name>
</gene>
<dbReference type="PRINTS" id="PR01179">
    <property type="entry name" value="ODADCRBXLASE"/>
</dbReference>
<dbReference type="GO" id="GO:0008295">
    <property type="term" value="P:spermidine biosynthetic process"/>
    <property type="evidence" value="ECO:0007669"/>
    <property type="project" value="UniProtKB-UniRule"/>
</dbReference>
<evidence type="ECO:0000256" key="12">
    <source>
        <dbReference type="PIRSR" id="PIRSR600183-50"/>
    </source>
</evidence>
<evidence type="ECO:0000256" key="4">
    <source>
        <dbReference type="ARBA" id="ARBA00012426"/>
    </source>
</evidence>
<dbReference type="Gene3D" id="2.40.37.10">
    <property type="entry name" value="Lyase, Ornithine Decarboxylase, Chain A, domain 1"/>
    <property type="match status" value="1"/>
</dbReference>
<feature type="modified residue" description="N6-(pyridoxal phosphate)lysine" evidence="11">
    <location>
        <position position="110"/>
    </location>
</feature>
<reference evidence="14" key="1">
    <citation type="submission" date="2015-04" db="EMBL/GenBank/DDBJ databases">
        <authorList>
            <person name="Syromyatnikov M.Y."/>
            <person name="Popov V.N."/>
        </authorList>
    </citation>
    <scope>NUCLEOTIDE SEQUENCE</scope>
    <source>
        <strain evidence="14">MO-1</strain>
    </source>
</reference>
<keyword evidence="8" id="KW-0745">Spermidine biosynthesis</keyword>
<evidence type="ECO:0000313" key="14">
    <source>
        <dbReference type="EMBL" id="CRH08232.1"/>
    </source>
</evidence>
<dbReference type="Gene3D" id="1.20.58.930">
    <property type="match status" value="1"/>
</dbReference>
<evidence type="ECO:0000256" key="7">
    <source>
        <dbReference type="ARBA" id="ARBA00022898"/>
    </source>
</evidence>
<dbReference type="EMBL" id="LO017727">
    <property type="protein sequence ID" value="CRH08232.1"/>
    <property type="molecule type" value="Genomic_DNA"/>
</dbReference>
<dbReference type="EC" id="4.1.1.19" evidence="4 10"/>
<dbReference type="InterPro" id="IPR009006">
    <property type="entry name" value="Ala_racemase/Decarboxylase_C"/>
</dbReference>
<evidence type="ECO:0000256" key="3">
    <source>
        <dbReference type="ARBA" id="ARBA00008357"/>
    </source>
</evidence>
<dbReference type="InterPro" id="IPR002985">
    <property type="entry name" value="Arg_decrbxlase"/>
</dbReference>
<name>A0A1S7LMS6_MAGMO</name>
<evidence type="ECO:0000256" key="2">
    <source>
        <dbReference type="ARBA" id="ARBA00001946"/>
    </source>
</evidence>
<feature type="active site" description="Proton donor" evidence="12">
    <location>
        <position position="512"/>
    </location>
</feature>
<dbReference type="Gene3D" id="3.20.20.10">
    <property type="entry name" value="Alanine racemase"/>
    <property type="match status" value="1"/>
</dbReference>
<dbReference type="CDD" id="cd06830">
    <property type="entry name" value="PLPDE_III_ADC"/>
    <property type="match status" value="1"/>
</dbReference>
<comment type="cofactor">
    <cofactor evidence="2">
        <name>Mg(2+)</name>
        <dbReference type="ChEBI" id="CHEBI:18420"/>
    </cofactor>
</comment>
<dbReference type="InterPro" id="IPR029066">
    <property type="entry name" value="PLP-binding_barrel"/>
</dbReference>
<dbReference type="PRINTS" id="PR01180">
    <property type="entry name" value="ARGDCRBXLASE"/>
</dbReference>
<dbReference type="PIRSF" id="PIRSF001336">
    <property type="entry name" value="Arg_decrbxlase"/>
    <property type="match status" value="1"/>
</dbReference>
<comment type="cofactor">
    <cofactor evidence="1 11">
        <name>pyridoxal 5'-phosphate</name>
        <dbReference type="ChEBI" id="CHEBI:597326"/>
    </cofactor>
</comment>
<feature type="domain" description="Orn/DAP/Arg decarboxylase 2 N-terminal" evidence="13">
    <location>
        <begin position="98"/>
        <end position="357"/>
    </location>
</feature>
<dbReference type="NCBIfam" id="TIGR01273">
    <property type="entry name" value="speA"/>
    <property type="match status" value="1"/>
</dbReference>
<evidence type="ECO:0000256" key="9">
    <source>
        <dbReference type="ARBA" id="ARBA00023239"/>
    </source>
</evidence>
<evidence type="ECO:0000256" key="8">
    <source>
        <dbReference type="ARBA" id="ARBA00023066"/>
    </source>
</evidence>
<dbReference type="SUPFAM" id="SSF51419">
    <property type="entry name" value="PLP-binding barrel"/>
    <property type="match status" value="1"/>
</dbReference>
<dbReference type="AlphaFoldDB" id="A0A1S7LMS6"/>
<dbReference type="SUPFAM" id="SSF50621">
    <property type="entry name" value="Alanine racemase C-terminal domain-like"/>
    <property type="match status" value="1"/>
</dbReference>
<evidence type="ECO:0000256" key="6">
    <source>
        <dbReference type="ARBA" id="ARBA00022842"/>
    </source>
</evidence>
<dbReference type="InterPro" id="IPR000183">
    <property type="entry name" value="Orn/DAP/Arg_de-COase"/>
</dbReference>
<dbReference type="GO" id="GO:0006527">
    <property type="term" value="P:L-arginine catabolic process"/>
    <property type="evidence" value="ECO:0007669"/>
    <property type="project" value="InterPro"/>
</dbReference>
<accession>A0A1S7LMS6</accession>
<proteinExistence type="inferred from homology"/>
<keyword evidence="7 11" id="KW-0663">Pyridoxal phosphate</keyword>
<keyword evidence="9 14" id="KW-0456">Lyase</keyword>
<comment type="similarity">
    <text evidence="3">Belongs to the Orn/Lys/Arg decarboxylase class-II family. SpeA subfamily.</text>
</comment>
<organism evidence="14">
    <name type="scientific">Magnetococcus massalia (strain MO-1)</name>
    <dbReference type="NCBI Taxonomy" id="451514"/>
    <lineage>
        <taxon>Bacteria</taxon>
        <taxon>Pseudomonadati</taxon>
        <taxon>Pseudomonadota</taxon>
        <taxon>Magnetococcia</taxon>
        <taxon>Magnetococcales</taxon>
        <taxon>Magnetococcaceae</taxon>
        <taxon>Magnetococcus</taxon>
    </lineage>
</organism>
<evidence type="ECO:0000256" key="11">
    <source>
        <dbReference type="PIRSR" id="PIRSR001336-50"/>
    </source>
</evidence>
<evidence type="ECO:0000256" key="1">
    <source>
        <dbReference type="ARBA" id="ARBA00001933"/>
    </source>
</evidence>
<evidence type="ECO:0000256" key="10">
    <source>
        <dbReference type="NCBIfam" id="TIGR01273"/>
    </source>
</evidence>
<sequence length="647" mass="70965">MHQLSPPHAKPAWSIENAATLYNLPEWGLGYFAIDPQGQLIVQPTGEAQPNSCALAAVVDEVSAKGLSGPLLLRFPAILHDRIERLNRAFDESRARWGYGGRYQGVYPIKVNQDRAVVEEIVSVSSSPAGSERSSMGLEVGSKPELAIAMAYMDRAAMVICNGYKDADYIELALRATGMGFPIYLVVDRLDEVAMITRLSQELGITPKLGLRARLLTQGVGLWAESAGGFSKFGLTAGEMLSAIEQLESAGMLQCLTLLHMHQGSQLTDLAVVEESVQETARFYVELRRMRCPLEYVDIGGGLGVDYEGLRSNEPCSTNYSLGQYADVVLGALAEACRPAGEPEPHLITESGRALTAPHTVLVVDVAGWSRLRGGGWVPQSREEDAPEVQMLTTLAEDFDPQRAAATWQQALSLSQAVQHGFIGGRMDIHARAEAERAMLYLARLVHQAMGPFPDQQLDQLQDYVTDRYLVNFSIFQSLPDVWAVNQLFPIMPIERLDEEPEAMAILQDLTCDSDGQIKQFIGCKEPRGALPVHHPRGDESYRLGFFLVGAYQEILGDLHNLFGDTHIVEVGFDKGGAISAEEIRLGQTNLDVLRMLAYEEGQLLEQVEAIMQKGAEQPPEPAQSAAFQALFHSVIHGYSYLKLAGE</sequence>
<dbReference type="Pfam" id="PF02784">
    <property type="entry name" value="Orn_Arg_deC_N"/>
    <property type="match status" value="1"/>
</dbReference>
<evidence type="ECO:0000256" key="5">
    <source>
        <dbReference type="ARBA" id="ARBA00022793"/>
    </source>
</evidence>
<keyword evidence="6" id="KW-0460">Magnesium</keyword>
<evidence type="ECO:0000259" key="13">
    <source>
        <dbReference type="Pfam" id="PF02784"/>
    </source>
</evidence>
<keyword evidence="5" id="KW-0210">Decarboxylase</keyword>
<dbReference type="InterPro" id="IPR022644">
    <property type="entry name" value="De-COase2_N"/>
</dbReference>